<dbReference type="SUPFAM" id="SSF52172">
    <property type="entry name" value="CheY-like"/>
    <property type="match status" value="1"/>
</dbReference>
<evidence type="ECO:0000256" key="3">
    <source>
        <dbReference type="ARBA" id="ARBA00023163"/>
    </source>
</evidence>
<keyword evidence="7" id="KW-1185">Reference proteome</keyword>
<keyword evidence="3" id="KW-0804">Transcription</keyword>
<dbReference type="Proteomes" id="UP000320593">
    <property type="component" value="Unassembled WGS sequence"/>
</dbReference>
<comment type="caution">
    <text evidence="6">The sequence shown here is derived from an EMBL/GenBank/DDBJ whole genome shotgun (WGS) entry which is preliminary data.</text>
</comment>
<organism evidence="6 7">
    <name type="scientific">Roseibium hamelinense</name>
    <dbReference type="NCBI Taxonomy" id="150831"/>
    <lineage>
        <taxon>Bacteria</taxon>
        <taxon>Pseudomonadati</taxon>
        <taxon>Pseudomonadota</taxon>
        <taxon>Alphaproteobacteria</taxon>
        <taxon>Hyphomicrobiales</taxon>
        <taxon>Stappiaceae</taxon>
        <taxon>Roseibium</taxon>
    </lineage>
</organism>
<name>A0A562T8R9_9HYPH</name>
<dbReference type="OrthoDB" id="9786548at2"/>
<dbReference type="InterPro" id="IPR050595">
    <property type="entry name" value="Bact_response_regulator"/>
</dbReference>
<accession>A0A562T8R9</accession>
<evidence type="ECO:0000313" key="6">
    <source>
        <dbReference type="EMBL" id="TWI89664.1"/>
    </source>
</evidence>
<reference evidence="6 7" key="1">
    <citation type="submission" date="2019-07" db="EMBL/GenBank/DDBJ databases">
        <title>Genomic Encyclopedia of Archaeal and Bacterial Type Strains, Phase II (KMG-II): from individual species to whole genera.</title>
        <authorList>
            <person name="Goeker M."/>
        </authorList>
    </citation>
    <scope>NUCLEOTIDE SEQUENCE [LARGE SCALE GENOMIC DNA]</scope>
    <source>
        <strain evidence="6 7">ATCC BAA-252</strain>
    </source>
</reference>
<dbReference type="PANTHER" id="PTHR44591:SF3">
    <property type="entry name" value="RESPONSE REGULATORY DOMAIN-CONTAINING PROTEIN"/>
    <property type="match status" value="1"/>
</dbReference>
<dbReference type="AlphaFoldDB" id="A0A562T8R9"/>
<evidence type="ECO:0000259" key="5">
    <source>
        <dbReference type="PROSITE" id="PS50110"/>
    </source>
</evidence>
<evidence type="ECO:0000256" key="4">
    <source>
        <dbReference type="PROSITE-ProRule" id="PRU00169"/>
    </source>
</evidence>
<feature type="domain" description="Response regulatory" evidence="5">
    <location>
        <begin position="11"/>
        <end position="130"/>
    </location>
</feature>
<dbReference type="GO" id="GO:0000160">
    <property type="term" value="P:phosphorelay signal transduction system"/>
    <property type="evidence" value="ECO:0007669"/>
    <property type="project" value="InterPro"/>
</dbReference>
<sequence length="177" mass="19517">MQREWDLSRVSFLLIEDNGHMRSILRSVLSGYGVRDIFEAGDGFDAIECVIDRQPDFILLDWVMSPMSGAEFVSMLRGEPNPLLATTPVIIISAHARKTTIIEAVNLGIHGFIAKPVSPAVLYSRVGEVLNRQERHGRSKGIFGRARKEPTIKYDITDLSGRSAGGAPEEVQSLALL</sequence>
<feature type="modified residue" description="4-aspartylphosphate" evidence="4">
    <location>
        <position position="61"/>
    </location>
</feature>
<proteinExistence type="predicted"/>
<dbReference type="InterPro" id="IPR001789">
    <property type="entry name" value="Sig_transdc_resp-reg_receiver"/>
</dbReference>
<evidence type="ECO:0000313" key="7">
    <source>
        <dbReference type="Proteomes" id="UP000320593"/>
    </source>
</evidence>
<protein>
    <submittedName>
        <fullName evidence="6">Response regulator receiver domain-containing protein</fullName>
    </submittedName>
</protein>
<dbReference type="RefSeq" id="WP_145342473.1">
    <property type="nucleotide sequence ID" value="NZ_SMLY01000073.1"/>
</dbReference>
<evidence type="ECO:0000256" key="1">
    <source>
        <dbReference type="ARBA" id="ARBA00022553"/>
    </source>
</evidence>
<dbReference type="InterPro" id="IPR011006">
    <property type="entry name" value="CheY-like_superfamily"/>
</dbReference>
<dbReference type="Pfam" id="PF00072">
    <property type="entry name" value="Response_reg"/>
    <property type="match status" value="1"/>
</dbReference>
<keyword evidence="2" id="KW-0805">Transcription regulation</keyword>
<dbReference type="EMBL" id="VLLF01000003">
    <property type="protein sequence ID" value="TWI89664.1"/>
    <property type="molecule type" value="Genomic_DNA"/>
</dbReference>
<dbReference type="PANTHER" id="PTHR44591">
    <property type="entry name" value="STRESS RESPONSE REGULATOR PROTEIN 1"/>
    <property type="match status" value="1"/>
</dbReference>
<dbReference type="Gene3D" id="3.40.50.2300">
    <property type="match status" value="1"/>
</dbReference>
<keyword evidence="1 4" id="KW-0597">Phosphoprotein</keyword>
<dbReference type="SMART" id="SM00448">
    <property type="entry name" value="REC"/>
    <property type="match status" value="1"/>
</dbReference>
<gene>
    <name evidence="6" type="ORF">JM93_01870</name>
</gene>
<dbReference type="PROSITE" id="PS50110">
    <property type="entry name" value="RESPONSE_REGULATORY"/>
    <property type="match status" value="1"/>
</dbReference>
<evidence type="ECO:0000256" key="2">
    <source>
        <dbReference type="ARBA" id="ARBA00023015"/>
    </source>
</evidence>